<comment type="caution">
    <text evidence="2">The sequence shown here is derived from an EMBL/GenBank/DDBJ whole genome shotgun (WGS) entry which is preliminary data.</text>
</comment>
<proteinExistence type="predicted"/>
<dbReference type="EMBL" id="WMIB01000008">
    <property type="protein sequence ID" value="MTH53711.1"/>
    <property type="molecule type" value="Genomic_DNA"/>
</dbReference>
<sequence length="57" mass="6435">MKNNKYYNQQKKKKKKNQDGCLDGCSEGCCSTDGCLPLILLPVQIGVLGYWIIEKLI</sequence>
<dbReference type="Proteomes" id="UP000434639">
    <property type="component" value="Unassembled WGS sequence"/>
</dbReference>
<gene>
    <name evidence="2" type="ORF">GKZ89_09875</name>
</gene>
<accession>A0A7X2S5Q3</accession>
<keyword evidence="3" id="KW-1185">Reference proteome</keyword>
<feature type="region of interest" description="Disordered" evidence="1">
    <location>
        <begin position="1"/>
        <end position="22"/>
    </location>
</feature>
<reference evidence="2 3" key="1">
    <citation type="journal article" date="2017" name="Int. J. Syst. Evol. Microbiol.">
        <title>Bacillus mangrovi sp. nov., isolated from a sediment sample from a mangrove forest.</title>
        <authorList>
            <person name="Gupta V."/>
            <person name="Singh P.K."/>
            <person name="Korpole S."/>
            <person name="Tanuku N.R.S."/>
            <person name="Pinnaka A.K."/>
        </authorList>
    </citation>
    <scope>NUCLEOTIDE SEQUENCE [LARGE SCALE GENOMIC DNA]</scope>
    <source>
        <strain evidence="2 3">KCTC 33872</strain>
    </source>
</reference>
<evidence type="ECO:0000313" key="3">
    <source>
        <dbReference type="Proteomes" id="UP000434639"/>
    </source>
</evidence>
<dbReference type="RefSeq" id="WP_155112243.1">
    <property type="nucleotide sequence ID" value="NZ_WMIB01000008.1"/>
</dbReference>
<evidence type="ECO:0000313" key="2">
    <source>
        <dbReference type="EMBL" id="MTH53711.1"/>
    </source>
</evidence>
<evidence type="ECO:0000256" key="1">
    <source>
        <dbReference type="SAM" id="MobiDB-lite"/>
    </source>
</evidence>
<name>A0A7X2S5Q3_9BACI</name>
<organism evidence="2 3">
    <name type="scientific">Metabacillus mangrovi</name>
    <dbReference type="NCBI Taxonomy" id="1491830"/>
    <lineage>
        <taxon>Bacteria</taxon>
        <taxon>Bacillati</taxon>
        <taxon>Bacillota</taxon>
        <taxon>Bacilli</taxon>
        <taxon>Bacillales</taxon>
        <taxon>Bacillaceae</taxon>
        <taxon>Metabacillus</taxon>
    </lineage>
</organism>
<dbReference type="AlphaFoldDB" id="A0A7X2S5Q3"/>
<protein>
    <submittedName>
        <fullName evidence="2">Uncharacterized protein</fullName>
    </submittedName>
</protein>